<dbReference type="EMBL" id="UOEJ01000126">
    <property type="protein sequence ID" value="VAV99937.1"/>
    <property type="molecule type" value="Genomic_DNA"/>
</dbReference>
<sequence>MLGYVMVGTNDIEKSAGFYDTLLAELGAKRTMEGDGFIAWGGEDGATSFCITKPNDGNPATVGNGVMMALYAPSHDMVDRVHELALEMGGTCEGPVGPRPEFSTDFYAGYFRDLDGNKLNVFNFPLP</sequence>
<reference evidence="2" key="1">
    <citation type="submission" date="2018-06" db="EMBL/GenBank/DDBJ databases">
        <authorList>
            <person name="Zhirakovskaya E."/>
        </authorList>
    </citation>
    <scope>NUCLEOTIDE SEQUENCE</scope>
</reference>
<dbReference type="Pfam" id="PF00903">
    <property type="entry name" value="Glyoxalase"/>
    <property type="match status" value="1"/>
</dbReference>
<gene>
    <name evidence="2" type="ORF">MNBD_ALPHA01-1356</name>
</gene>
<dbReference type="PROSITE" id="PS51819">
    <property type="entry name" value="VOC"/>
    <property type="match status" value="1"/>
</dbReference>
<dbReference type="PANTHER" id="PTHR35006:SF1">
    <property type="entry name" value="BLL2941 PROTEIN"/>
    <property type="match status" value="1"/>
</dbReference>
<feature type="domain" description="VOC" evidence="1">
    <location>
        <begin position="1"/>
        <end position="124"/>
    </location>
</feature>
<keyword evidence="2" id="KW-0456">Lyase</keyword>
<accession>A0A3B0S4Z2</accession>
<dbReference type="InterPro" id="IPR037523">
    <property type="entry name" value="VOC_core"/>
</dbReference>
<dbReference type="CDD" id="cd07262">
    <property type="entry name" value="VOC_like"/>
    <property type="match status" value="1"/>
</dbReference>
<evidence type="ECO:0000259" key="1">
    <source>
        <dbReference type="PROSITE" id="PS51819"/>
    </source>
</evidence>
<dbReference type="PANTHER" id="PTHR35006">
    <property type="entry name" value="GLYOXALASE FAMILY PROTEIN (AFU_ORTHOLOGUE AFUA_5G14830)"/>
    <property type="match status" value="1"/>
</dbReference>
<dbReference type="AlphaFoldDB" id="A0A3B0S4Z2"/>
<name>A0A3B0S4Z2_9ZZZZ</name>
<protein>
    <submittedName>
        <fullName evidence="2">Lactoylglutathione lyase and related lyases</fullName>
    </submittedName>
</protein>
<evidence type="ECO:0000313" key="2">
    <source>
        <dbReference type="EMBL" id="VAV99937.1"/>
    </source>
</evidence>
<organism evidence="2">
    <name type="scientific">hydrothermal vent metagenome</name>
    <dbReference type="NCBI Taxonomy" id="652676"/>
    <lineage>
        <taxon>unclassified sequences</taxon>
        <taxon>metagenomes</taxon>
        <taxon>ecological metagenomes</taxon>
    </lineage>
</organism>
<dbReference type="GO" id="GO:0016829">
    <property type="term" value="F:lyase activity"/>
    <property type="evidence" value="ECO:0007669"/>
    <property type="project" value="UniProtKB-KW"/>
</dbReference>
<dbReference type="SUPFAM" id="SSF54593">
    <property type="entry name" value="Glyoxalase/Bleomycin resistance protein/Dihydroxybiphenyl dioxygenase"/>
    <property type="match status" value="1"/>
</dbReference>
<dbReference type="InterPro" id="IPR004360">
    <property type="entry name" value="Glyas_Fos-R_dOase_dom"/>
</dbReference>
<dbReference type="InterPro" id="IPR029068">
    <property type="entry name" value="Glyas_Bleomycin-R_OHBP_Dase"/>
</dbReference>
<dbReference type="Gene3D" id="3.10.180.10">
    <property type="entry name" value="2,3-Dihydroxybiphenyl 1,2-Dioxygenase, domain 1"/>
    <property type="match status" value="1"/>
</dbReference>
<proteinExistence type="predicted"/>